<dbReference type="EMBL" id="NMUH01000099">
    <property type="protein sequence ID" value="MQL71469.1"/>
    <property type="molecule type" value="Genomic_DNA"/>
</dbReference>
<reference evidence="2" key="1">
    <citation type="submission" date="2017-07" db="EMBL/GenBank/DDBJ databases">
        <title>Taro Niue Genome Assembly and Annotation.</title>
        <authorList>
            <person name="Atibalentja N."/>
            <person name="Keating K."/>
            <person name="Fields C.J."/>
        </authorList>
    </citation>
    <scope>NUCLEOTIDE SEQUENCE</scope>
    <source>
        <strain evidence="2">Niue_2</strain>
        <tissue evidence="2">Leaf</tissue>
    </source>
</reference>
<accession>A0A843TSX1</accession>
<keyword evidence="3" id="KW-1185">Reference proteome</keyword>
<evidence type="ECO:0000313" key="2">
    <source>
        <dbReference type="EMBL" id="MQL71469.1"/>
    </source>
</evidence>
<evidence type="ECO:0000256" key="1">
    <source>
        <dbReference type="SAM" id="MobiDB-lite"/>
    </source>
</evidence>
<evidence type="ECO:0000313" key="3">
    <source>
        <dbReference type="Proteomes" id="UP000652761"/>
    </source>
</evidence>
<protein>
    <submittedName>
        <fullName evidence="2">Uncharacterized protein</fullName>
    </submittedName>
</protein>
<sequence>MILTTLPEDILTTLPDSSRPSRFSGQGRDRESREIAYHGLVAVYGCGGLGVGGGGDKRRKEEL</sequence>
<feature type="compositionally biased region" description="Polar residues" evidence="1">
    <location>
        <begin position="14"/>
        <end position="24"/>
    </location>
</feature>
<organism evidence="2 3">
    <name type="scientific">Colocasia esculenta</name>
    <name type="common">Wild taro</name>
    <name type="synonym">Arum esculentum</name>
    <dbReference type="NCBI Taxonomy" id="4460"/>
    <lineage>
        <taxon>Eukaryota</taxon>
        <taxon>Viridiplantae</taxon>
        <taxon>Streptophyta</taxon>
        <taxon>Embryophyta</taxon>
        <taxon>Tracheophyta</taxon>
        <taxon>Spermatophyta</taxon>
        <taxon>Magnoliopsida</taxon>
        <taxon>Liliopsida</taxon>
        <taxon>Araceae</taxon>
        <taxon>Aroideae</taxon>
        <taxon>Colocasieae</taxon>
        <taxon>Colocasia</taxon>
    </lineage>
</organism>
<name>A0A843TSX1_COLES</name>
<feature type="region of interest" description="Disordered" evidence="1">
    <location>
        <begin position="1"/>
        <end position="31"/>
    </location>
</feature>
<proteinExistence type="predicted"/>
<dbReference type="AlphaFoldDB" id="A0A843TSX1"/>
<comment type="caution">
    <text evidence="2">The sequence shown here is derived from an EMBL/GenBank/DDBJ whole genome shotgun (WGS) entry which is preliminary data.</text>
</comment>
<dbReference type="Proteomes" id="UP000652761">
    <property type="component" value="Unassembled WGS sequence"/>
</dbReference>
<gene>
    <name evidence="2" type="ORF">Taro_003790</name>
</gene>